<dbReference type="InterPro" id="IPR029052">
    <property type="entry name" value="Metallo-depent_PP-like"/>
</dbReference>
<reference evidence="2" key="1">
    <citation type="submission" date="2021-03" db="EMBL/GenBank/DDBJ databases">
        <title>Acanthopleuribacteraceae sp. M133.</title>
        <authorList>
            <person name="Wang G."/>
        </authorList>
    </citation>
    <scope>NUCLEOTIDE SEQUENCE</scope>
    <source>
        <strain evidence="2">M133</strain>
    </source>
</reference>
<protein>
    <submittedName>
        <fullName evidence="2">Metallophosphoesterase family protein</fullName>
    </submittedName>
</protein>
<dbReference type="PANTHER" id="PTHR42850:SF2">
    <property type="entry name" value="BLL5683 PROTEIN"/>
    <property type="match status" value="1"/>
</dbReference>
<dbReference type="PANTHER" id="PTHR42850">
    <property type="entry name" value="METALLOPHOSPHOESTERASE"/>
    <property type="match status" value="1"/>
</dbReference>
<dbReference type="InterPro" id="IPR050126">
    <property type="entry name" value="Ap4A_hydrolase"/>
</dbReference>
<dbReference type="GO" id="GO:0016791">
    <property type="term" value="F:phosphatase activity"/>
    <property type="evidence" value="ECO:0007669"/>
    <property type="project" value="TreeGrafter"/>
</dbReference>
<dbReference type="AlphaFoldDB" id="A0A8A4TQF7"/>
<dbReference type="PIRSF" id="PIRSF000883">
    <property type="entry name" value="Pesterase_MJ0912"/>
    <property type="match status" value="1"/>
</dbReference>
<organism evidence="2 3">
    <name type="scientific">Sulfidibacter corallicola</name>
    <dbReference type="NCBI Taxonomy" id="2818388"/>
    <lineage>
        <taxon>Bacteria</taxon>
        <taxon>Pseudomonadati</taxon>
        <taxon>Acidobacteriota</taxon>
        <taxon>Holophagae</taxon>
        <taxon>Acanthopleuribacterales</taxon>
        <taxon>Acanthopleuribacteraceae</taxon>
        <taxon>Sulfidibacter</taxon>
    </lineage>
</organism>
<feature type="domain" description="Calcineurin-like phosphoesterase" evidence="1">
    <location>
        <begin position="3"/>
        <end position="206"/>
    </location>
</feature>
<evidence type="ECO:0000313" key="3">
    <source>
        <dbReference type="Proteomes" id="UP000663929"/>
    </source>
</evidence>
<proteinExistence type="predicted"/>
<sequence length="290" mass="32373">MPKIGLISDVHGNYQALEAVVDHAEAQDVDTFWFLGDAVNYGPESHRCLNLLEEIVDPDHWILGNHDQAALLVHGLAGTIPERIRTHRDALGFFIADDEAMLQSLAVTVEQMQLLATNAPIFGDQPEYLRDGDCVLVHGGFRSDRLTRTYTRYPDDALLELQALKSRFGRDLPRLMIAGHTHIPLCYALTDVSGDPQVEKFDLARNPISLEAPFHVINPGSVGQPRNGNPNAAYATLETESTRNPARPFVLGNRATLHFHDVPYAIEKTQARMARFQLPPKYAHRLETGR</sequence>
<dbReference type="InterPro" id="IPR004843">
    <property type="entry name" value="Calcineurin-like_PHP"/>
</dbReference>
<gene>
    <name evidence="2" type="ORF">J3U87_04910</name>
</gene>
<dbReference type="Proteomes" id="UP000663929">
    <property type="component" value="Chromosome"/>
</dbReference>
<keyword evidence="3" id="KW-1185">Reference proteome</keyword>
<name>A0A8A4TQF7_SULCO</name>
<dbReference type="Gene3D" id="3.60.21.10">
    <property type="match status" value="1"/>
</dbReference>
<dbReference type="Pfam" id="PF00149">
    <property type="entry name" value="Metallophos"/>
    <property type="match status" value="1"/>
</dbReference>
<evidence type="ECO:0000313" key="2">
    <source>
        <dbReference type="EMBL" id="QTD51790.1"/>
    </source>
</evidence>
<dbReference type="KEGG" id="scor:J3U87_04910"/>
<accession>A0A8A4TQF7</accession>
<evidence type="ECO:0000259" key="1">
    <source>
        <dbReference type="Pfam" id="PF00149"/>
    </source>
</evidence>
<dbReference type="InterPro" id="IPR011152">
    <property type="entry name" value="Pesterase_MJ0912"/>
</dbReference>
<dbReference type="EMBL" id="CP071793">
    <property type="protein sequence ID" value="QTD51790.1"/>
    <property type="molecule type" value="Genomic_DNA"/>
</dbReference>
<dbReference type="RefSeq" id="WP_237381911.1">
    <property type="nucleotide sequence ID" value="NZ_CP071793.1"/>
</dbReference>
<dbReference type="GO" id="GO:0005737">
    <property type="term" value="C:cytoplasm"/>
    <property type="evidence" value="ECO:0007669"/>
    <property type="project" value="TreeGrafter"/>
</dbReference>
<dbReference type="SUPFAM" id="SSF56300">
    <property type="entry name" value="Metallo-dependent phosphatases"/>
    <property type="match status" value="1"/>
</dbReference>